<feature type="non-terminal residue" evidence="3">
    <location>
        <position position="1"/>
    </location>
</feature>
<gene>
    <name evidence="3" type="ORF">BaRGS_00031915</name>
</gene>
<evidence type="ECO:0000313" key="3">
    <source>
        <dbReference type="EMBL" id="KAK7476833.1"/>
    </source>
</evidence>
<feature type="region of interest" description="Disordered" evidence="1">
    <location>
        <begin position="19"/>
        <end position="39"/>
    </location>
</feature>
<evidence type="ECO:0000256" key="1">
    <source>
        <dbReference type="SAM" id="MobiDB-lite"/>
    </source>
</evidence>
<keyword evidence="2" id="KW-0812">Transmembrane</keyword>
<keyword evidence="4" id="KW-1185">Reference proteome</keyword>
<evidence type="ECO:0000313" key="4">
    <source>
        <dbReference type="Proteomes" id="UP001519460"/>
    </source>
</evidence>
<dbReference type="AlphaFoldDB" id="A0ABD0JQ65"/>
<comment type="caution">
    <text evidence="3">The sequence shown here is derived from an EMBL/GenBank/DDBJ whole genome shotgun (WGS) entry which is preliminary data.</text>
</comment>
<feature type="transmembrane region" description="Helical" evidence="2">
    <location>
        <begin position="45"/>
        <end position="67"/>
    </location>
</feature>
<keyword evidence="2" id="KW-0472">Membrane</keyword>
<keyword evidence="2" id="KW-1133">Transmembrane helix</keyword>
<feature type="region of interest" description="Disordered" evidence="1">
    <location>
        <begin position="106"/>
        <end position="151"/>
    </location>
</feature>
<feature type="region of interest" description="Disordered" evidence="1">
    <location>
        <begin position="282"/>
        <end position="311"/>
    </location>
</feature>
<protein>
    <submittedName>
        <fullName evidence="3">Uncharacterized protein</fullName>
    </submittedName>
</protein>
<feature type="transmembrane region" description="Helical" evidence="2">
    <location>
        <begin position="164"/>
        <end position="184"/>
    </location>
</feature>
<dbReference type="Proteomes" id="UP001519460">
    <property type="component" value="Unassembled WGS sequence"/>
</dbReference>
<name>A0ABD0JQ65_9CAEN</name>
<accession>A0ABD0JQ65</accession>
<sequence>PASRSPRATSVLTFIMITSESSPGTPPGTDDDHEIQSESSQTHNVVIVVCIAGLAMLAIVAFIFMYAKAARRTVKWSRAAIPFVQENAEARPRSENIYHEIDEHPEDCELPQSNPQPSMDEDGYLAPRNSNTLEPTGPNFTTETPTDTTGNPEIEPKTFQNENVAIVSAIAGFVVLAIIAIIIVCVKTGRGKTDTEVEMTHQETSDSPPHDMYPGHRRTQYCELTWENVQPGQGRNLTTEGMRTRRESATPYAVVQVAPSRSMSNVSEDIYHKVGNTVIVHASQGDQSERPLPPPPDLDPDGYMTPRPATH</sequence>
<feature type="compositionally biased region" description="Low complexity" evidence="1">
    <location>
        <begin position="134"/>
        <end position="151"/>
    </location>
</feature>
<proteinExistence type="predicted"/>
<reference evidence="3 4" key="1">
    <citation type="journal article" date="2023" name="Sci. Data">
        <title>Genome assembly of the Korean intertidal mud-creeper Batillaria attramentaria.</title>
        <authorList>
            <person name="Patra A.K."/>
            <person name="Ho P.T."/>
            <person name="Jun S."/>
            <person name="Lee S.J."/>
            <person name="Kim Y."/>
            <person name="Won Y.J."/>
        </authorList>
    </citation>
    <scope>NUCLEOTIDE SEQUENCE [LARGE SCALE GENOMIC DNA]</scope>
    <source>
        <strain evidence="3">Wonlab-2016</strain>
    </source>
</reference>
<organism evidence="3 4">
    <name type="scientific">Batillaria attramentaria</name>
    <dbReference type="NCBI Taxonomy" id="370345"/>
    <lineage>
        <taxon>Eukaryota</taxon>
        <taxon>Metazoa</taxon>
        <taxon>Spiralia</taxon>
        <taxon>Lophotrochozoa</taxon>
        <taxon>Mollusca</taxon>
        <taxon>Gastropoda</taxon>
        <taxon>Caenogastropoda</taxon>
        <taxon>Sorbeoconcha</taxon>
        <taxon>Cerithioidea</taxon>
        <taxon>Batillariidae</taxon>
        <taxon>Batillaria</taxon>
    </lineage>
</organism>
<evidence type="ECO:0000256" key="2">
    <source>
        <dbReference type="SAM" id="Phobius"/>
    </source>
</evidence>
<dbReference type="EMBL" id="JACVVK020000364">
    <property type="protein sequence ID" value="KAK7476833.1"/>
    <property type="molecule type" value="Genomic_DNA"/>
</dbReference>